<dbReference type="CDD" id="cd00144">
    <property type="entry name" value="MPP_PPP_family"/>
    <property type="match status" value="1"/>
</dbReference>
<protein>
    <recommendedName>
        <fullName evidence="1">Calcineurin-like phosphoesterase domain-containing protein</fullName>
    </recommendedName>
</protein>
<organism evidence="2">
    <name type="scientific">Noctiluca scintillans</name>
    <name type="common">Sea sparkle</name>
    <name type="synonym">Red tide dinoflagellate</name>
    <dbReference type="NCBI Taxonomy" id="2966"/>
    <lineage>
        <taxon>Eukaryota</taxon>
        <taxon>Sar</taxon>
        <taxon>Alveolata</taxon>
        <taxon>Dinophyceae</taxon>
        <taxon>Noctilucales</taxon>
        <taxon>Noctilucaceae</taxon>
        <taxon>Noctiluca</taxon>
    </lineage>
</organism>
<dbReference type="InterPro" id="IPR050126">
    <property type="entry name" value="Ap4A_hydrolase"/>
</dbReference>
<dbReference type="InterPro" id="IPR029052">
    <property type="entry name" value="Metallo-depent_PP-like"/>
</dbReference>
<dbReference type="AlphaFoldDB" id="A0A7S0ZNL8"/>
<dbReference type="Pfam" id="PF00149">
    <property type="entry name" value="Metallophos"/>
    <property type="match status" value="1"/>
</dbReference>
<dbReference type="GO" id="GO:0000298">
    <property type="term" value="F:endopolyphosphatase activity"/>
    <property type="evidence" value="ECO:0007669"/>
    <property type="project" value="TreeGrafter"/>
</dbReference>
<evidence type="ECO:0000313" key="2">
    <source>
        <dbReference type="EMBL" id="CAD8827404.1"/>
    </source>
</evidence>
<dbReference type="PANTHER" id="PTHR42850:SF4">
    <property type="entry name" value="ZINC-DEPENDENT ENDOPOLYPHOSPHATASE"/>
    <property type="match status" value="1"/>
</dbReference>
<dbReference type="InterPro" id="IPR004843">
    <property type="entry name" value="Calcineurin-like_PHP"/>
</dbReference>
<dbReference type="GO" id="GO:0016791">
    <property type="term" value="F:phosphatase activity"/>
    <property type="evidence" value="ECO:0007669"/>
    <property type="project" value="TreeGrafter"/>
</dbReference>
<feature type="domain" description="Calcineurin-like phosphoesterase" evidence="1">
    <location>
        <begin position="50"/>
        <end position="231"/>
    </location>
</feature>
<gene>
    <name evidence="2" type="ORF">NSCI0253_LOCUS1750</name>
</gene>
<evidence type="ECO:0000259" key="1">
    <source>
        <dbReference type="Pfam" id="PF00149"/>
    </source>
</evidence>
<dbReference type="GO" id="GO:0005737">
    <property type="term" value="C:cytoplasm"/>
    <property type="evidence" value="ECO:0007669"/>
    <property type="project" value="TreeGrafter"/>
</dbReference>
<accession>A0A7S0ZNL8</accession>
<dbReference type="EMBL" id="HBFQ01002590">
    <property type="protein sequence ID" value="CAD8827404.1"/>
    <property type="molecule type" value="Transcribed_RNA"/>
</dbReference>
<dbReference type="Gene3D" id="3.60.21.10">
    <property type="match status" value="1"/>
</dbReference>
<dbReference type="SUPFAM" id="SSF56300">
    <property type="entry name" value="Metallo-dependent phosphatases"/>
    <property type="match status" value="1"/>
</dbReference>
<name>A0A7S0ZNL8_NOCSC</name>
<reference evidence="2" key="1">
    <citation type="submission" date="2021-01" db="EMBL/GenBank/DDBJ databases">
        <authorList>
            <person name="Corre E."/>
            <person name="Pelletier E."/>
            <person name="Niang G."/>
            <person name="Scheremetjew M."/>
            <person name="Finn R."/>
            <person name="Kale V."/>
            <person name="Holt S."/>
            <person name="Cochrane G."/>
            <person name="Meng A."/>
            <person name="Brown T."/>
            <person name="Cohen L."/>
        </authorList>
    </citation>
    <scope>NUCLEOTIDE SEQUENCE</scope>
</reference>
<proteinExistence type="predicted"/>
<sequence>MGAKVSGLSTNECFQFVCLRAAHSCSSTGTPLPRHSHLVLRREDVCRGGRLIIIGDVHGCAGELVKLLEKEQFDAIRDTLVFTGDLVNKGPDSGSVVRLARRYSALGVRGNHDDELLEAWYRTGRFRQGLHKYTNNALPQMSSEDVSFIRELPLSLSIPWLQLIVVHAGVVPGVSLASQRFEDLLWMRDLKQAGTSGMWQGLQNPEIGSLPWADVWSGPEHVVFGHDAMRRLQQKAFATGLDTGCVYGSELTALIIDPDDFSERYITSVPAAGMHVVPNSRVE</sequence>
<dbReference type="GO" id="GO:0006798">
    <property type="term" value="P:polyphosphate catabolic process"/>
    <property type="evidence" value="ECO:0007669"/>
    <property type="project" value="TreeGrafter"/>
</dbReference>
<dbReference type="PANTHER" id="PTHR42850">
    <property type="entry name" value="METALLOPHOSPHOESTERASE"/>
    <property type="match status" value="1"/>
</dbReference>